<dbReference type="Proteomes" id="UP000294508">
    <property type="component" value="Unassembled WGS sequence"/>
</dbReference>
<dbReference type="RefSeq" id="WP_199237944.1">
    <property type="nucleotide sequence ID" value="NZ_SLWN01000001.1"/>
</dbReference>
<evidence type="ECO:0000256" key="3">
    <source>
        <dbReference type="ARBA" id="ARBA00022801"/>
    </source>
</evidence>
<feature type="domain" description="Peptidase M20 dimerisation" evidence="5">
    <location>
        <begin position="189"/>
        <end position="293"/>
    </location>
</feature>
<dbReference type="InterPro" id="IPR002933">
    <property type="entry name" value="Peptidase_M20"/>
</dbReference>
<evidence type="ECO:0000256" key="4">
    <source>
        <dbReference type="ARBA" id="ARBA00022833"/>
    </source>
</evidence>
<evidence type="ECO:0000259" key="5">
    <source>
        <dbReference type="Pfam" id="PF07687"/>
    </source>
</evidence>
<gene>
    <name evidence="6" type="ORF">EV652_101172</name>
</gene>
<dbReference type="InterPro" id="IPR050072">
    <property type="entry name" value="Peptidase_M20A"/>
</dbReference>
<keyword evidence="4" id="KW-0862">Zinc</keyword>
<dbReference type="InterPro" id="IPR036264">
    <property type="entry name" value="Bact_exopeptidase_dim_dom"/>
</dbReference>
<evidence type="ECO:0000313" key="6">
    <source>
        <dbReference type="EMBL" id="TCO35292.1"/>
    </source>
</evidence>
<proteinExistence type="predicted"/>
<reference evidence="6 7" key="1">
    <citation type="journal article" date="2015" name="Stand. Genomic Sci.">
        <title>Genomic Encyclopedia of Bacterial and Archaeal Type Strains, Phase III: the genomes of soil and plant-associated and newly described type strains.</title>
        <authorList>
            <person name="Whitman W.B."/>
            <person name="Woyke T."/>
            <person name="Klenk H.P."/>
            <person name="Zhou Y."/>
            <person name="Lilburn T.G."/>
            <person name="Beck B.J."/>
            <person name="De Vos P."/>
            <person name="Vandamme P."/>
            <person name="Eisen J.A."/>
            <person name="Garrity G."/>
            <person name="Hugenholtz P."/>
            <person name="Kyrpides N.C."/>
        </authorList>
    </citation>
    <scope>NUCLEOTIDE SEQUENCE [LARGE SCALE GENOMIC DNA]</scope>
    <source>
        <strain evidence="6 7">VKM Ac-2572</strain>
    </source>
</reference>
<keyword evidence="7" id="KW-1185">Reference proteome</keyword>
<dbReference type="EMBL" id="SLWN01000001">
    <property type="protein sequence ID" value="TCO35292.1"/>
    <property type="molecule type" value="Genomic_DNA"/>
</dbReference>
<dbReference type="PANTHER" id="PTHR43808">
    <property type="entry name" value="ACETYLORNITHINE DEACETYLASE"/>
    <property type="match status" value="1"/>
</dbReference>
<keyword evidence="2" id="KW-0479">Metal-binding</keyword>
<comment type="cofactor">
    <cofactor evidence="1">
        <name>Zn(2+)</name>
        <dbReference type="ChEBI" id="CHEBI:29105"/>
    </cofactor>
</comment>
<dbReference type="SUPFAM" id="SSF55031">
    <property type="entry name" value="Bacterial exopeptidase dimerisation domain"/>
    <property type="match status" value="1"/>
</dbReference>
<comment type="caution">
    <text evidence="6">The sequence shown here is derived from an EMBL/GenBank/DDBJ whole genome shotgun (WGS) entry which is preliminary data.</text>
</comment>
<dbReference type="PROSITE" id="PS00758">
    <property type="entry name" value="ARGE_DAPE_CPG2_1"/>
    <property type="match status" value="1"/>
</dbReference>
<keyword evidence="3" id="KW-0378">Hydrolase</keyword>
<dbReference type="Pfam" id="PF01546">
    <property type="entry name" value="Peptidase_M20"/>
    <property type="match status" value="1"/>
</dbReference>
<dbReference type="AlphaFoldDB" id="A0A4R2HV95"/>
<dbReference type="SUPFAM" id="SSF53187">
    <property type="entry name" value="Zn-dependent exopeptidases"/>
    <property type="match status" value="1"/>
</dbReference>
<name>A0A4R2HV95_9ACTN</name>
<dbReference type="PANTHER" id="PTHR43808:SF32">
    <property type="entry name" value="ARGE_DAPE-RELATED DEACYLASE"/>
    <property type="match status" value="1"/>
</dbReference>
<sequence length="399" mass="40681">MTPDEQSVLDRIDEELLVRVTCQLLQAIGQNPPGEEAATVAVLAAAGRELGLDVVTSPVEPGRDNVSITLAGGNGPGLLILGHTDVVPVGDGWTTDPYGGVVKEGRIYGRGASDMKGGLAAALVAMAALRGAGLSGPVELAAVVDEEETGKGIRAYVDHARGAAVAAGSGPGFLGCITAEPTDLQTIIAARGDSYLRVAVHGRACHAGNPDDGANAIYGAAAVVAEIERLHAELAADPHPLLGPATWSVGQINGGTGGSIVPADCVIVADRRLLPGESPAAVLDDLRARVAALRLEDRGLSVELEMPMEMPAFETAADAELVRVIEAARIDAGGPELPLAGWTAACDGGYVARDLDVPVVVLGPGSVTTQAHRADESVPIAELVTAARAYTLTALRLLT</sequence>
<dbReference type="PROSITE" id="PS00759">
    <property type="entry name" value="ARGE_DAPE_CPG2_2"/>
    <property type="match status" value="1"/>
</dbReference>
<accession>A0A4R2HV95</accession>
<dbReference type="InterPro" id="IPR001261">
    <property type="entry name" value="ArgE/DapE_CS"/>
</dbReference>
<evidence type="ECO:0000256" key="2">
    <source>
        <dbReference type="ARBA" id="ARBA00022723"/>
    </source>
</evidence>
<organism evidence="6 7">
    <name type="scientific">Kribbella steppae</name>
    <dbReference type="NCBI Taxonomy" id="2512223"/>
    <lineage>
        <taxon>Bacteria</taxon>
        <taxon>Bacillati</taxon>
        <taxon>Actinomycetota</taxon>
        <taxon>Actinomycetes</taxon>
        <taxon>Propionibacteriales</taxon>
        <taxon>Kribbellaceae</taxon>
        <taxon>Kribbella</taxon>
    </lineage>
</organism>
<dbReference type="CDD" id="cd08659">
    <property type="entry name" value="M20_ArgE_DapE-like"/>
    <property type="match status" value="1"/>
</dbReference>
<dbReference type="Gene3D" id="3.30.70.360">
    <property type="match status" value="1"/>
</dbReference>
<dbReference type="Gene3D" id="3.40.630.10">
    <property type="entry name" value="Zn peptidases"/>
    <property type="match status" value="1"/>
</dbReference>
<dbReference type="Pfam" id="PF07687">
    <property type="entry name" value="M20_dimer"/>
    <property type="match status" value="1"/>
</dbReference>
<dbReference type="InterPro" id="IPR011650">
    <property type="entry name" value="Peptidase_M20_dimer"/>
</dbReference>
<dbReference type="GO" id="GO:0016787">
    <property type="term" value="F:hydrolase activity"/>
    <property type="evidence" value="ECO:0007669"/>
    <property type="project" value="UniProtKB-KW"/>
</dbReference>
<dbReference type="GO" id="GO:0046872">
    <property type="term" value="F:metal ion binding"/>
    <property type="evidence" value="ECO:0007669"/>
    <property type="project" value="UniProtKB-KW"/>
</dbReference>
<evidence type="ECO:0000256" key="1">
    <source>
        <dbReference type="ARBA" id="ARBA00001947"/>
    </source>
</evidence>
<protein>
    <submittedName>
        <fullName evidence="6">Acetylornithine deacetylase</fullName>
    </submittedName>
</protein>
<evidence type="ECO:0000313" key="7">
    <source>
        <dbReference type="Proteomes" id="UP000294508"/>
    </source>
</evidence>